<proteinExistence type="predicted"/>
<reference evidence="1" key="1">
    <citation type="journal article" date="2022" name="bioRxiv">
        <title>Sequencing and chromosome-scale assembly of the giantPleurodeles waltlgenome.</title>
        <authorList>
            <person name="Brown T."/>
            <person name="Elewa A."/>
            <person name="Iarovenko S."/>
            <person name="Subramanian E."/>
            <person name="Araus A.J."/>
            <person name="Petzold A."/>
            <person name="Susuki M."/>
            <person name="Suzuki K.-i.T."/>
            <person name="Hayashi T."/>
            <person name="Toyoda A."/>
            <person name="Oliveira C."/>
            <person name="Osipova E."/>
            <person name="Leigh N.D."/>
            <person name="Simon A."/>
            <person name="Yun M.H."/>
        </authorList>
    </citation>
    <scope>NUCLEOTIDE SEQUENCE</scope>
    <source>
        <strain evidence="1">20211129_DDA</strain>
        <tissue evidence="1">Liver</tissue>
    </source>
</reference>
<protein>
    <submittedName>
        <fullName evidence="1">Uncharacterized protein</fullName>
    </submittedName>
</protein>
<dbReference type="Proteomes" id="UP001066276">
    <property type="component" value="Chromosome 10"/>
</dbReference>
<name>A0AAV7M960_PLEWA</name>
<dbReference type="EMBL" id="JANPWB010000014">
    <property type="protein sequence ID" value="KAJ1096650.1"/>
    <property type="molecule type" value="Genomic_DNA"/>
</dbReference>
<keyword evidence="2" id="KW-1185">Reference proteome</keyword>
<accession>A0AAV7M960</accession>
<comment type="caution">
    <text evidence="1">The sequence shown here is derived from an EMBL/GenBank/DDBJ whole genome shotgun (WGS) entry which is preliminary data.</text>
</comment>
<evidence type="ECO:0000313" key="2">
    <source>
        <dbReference type="Proteomes" id="UP001066276"/>
    </source>
</evidence>
<evidence type="ECO:0000313" key="1">
    <source>
        <dbReference type="EMBL" id="KAJ1096650.1"/>
    </source>
</evidence>
<organism evidence="1 2">
    <name type="scientific">Pleurodeles waltl</name>
    <name type="common">Iberian ribbed newt</name>
    <dbReference type="NCBI Taxonomy" id="8319"/>
    <lineage>
        <taxon>Eukaryota</taxon>
        <taxon>Metazoa</taxon>
        <taxon>Chordata</taxon>
        <taxon>Craniata</taxon>
        <taxon>Vertebrata</taxon>
        <taxon>Euteleostomi</taxon>
        <taxon>Amphibia</taxon>
        <taxon>Batrachia</taxon>
        <taxon>Caudata</taxon>
        <taxon>Salamandroidea</taxon>
        <taxon>Salamandridae</taxon>
        <taxon>Pleurodelinae</taxon>
        <taxon>Pleurodeles</taxon>
    </lineage>
</organism>
<sequence>MAPVAPVAQWPRGRRCLCGLRGRGGLLGPETLWTLQRGGAGPRAAWRSGWTGEGCICAASGPALREVGLAGGSRRPTRARHWCVDCQWDAVCCGGVTPEGGARTWSGGFKPEALRSGTWQHLAGRWRLLLEIR</sequence>
<gene>
    <name evidence="1" type="ORF">NDU88_001785</name>
</gene>
<dbReference type="AlphaFoldDB" id="A0AAV7M960"/>